<name>A0ABN4WVA4_9HYPH</name>
<protein>
    <recommendedName>
        <fullName evidence="3">Glycosyltransferase 2-like domain-containing protein</fullName>
    </recommendedName>
</protein>
<dbReference type="Gene3D" id="3.90.550.10">
    <property type="entry name" value="Spore Coat Polysaccharide Biosynthesis Protein SpsA, Chain A"/>
    <property type="match status" value="1"/>
</dbReference>
<dbReference type="InterPro" id="IPR029044">
    <property type="entry name" value="Nucleotide-diphossugar_trans"/>
</dbReference>
<keyword evidence="2" id="KW-1185">Reference proteome</keyword>
<sequence>MLNGDICIVGTVRNGGEGFKGTLSRILRLDASSGVSQVIITTNDNQDETDQLLEEAANQSDVFQIVRLDGLINAYKNRVERIAVARNFALEKILLSEHTPKYTLVMDLDGVNDEFDILKVRKIIEKTTLDWDAITANQTEAYYDLYALRHRTWCPDDCWRELENAKRRRFFKKKNIRLLRDEYIHNRQFKIPEDHSWIEVESAFGGLAMYKTASLKGCWYSPRDSLGNLTCEHVVLHKQMIEKGRKIFIAPDLINKAPSEHLGPASGREFNLSKL</sequence>
<gene>
    <name evidence="1" type="ORF">B0E33_10800</name>
</gene>
<accession>A0ABN4WVA4</accession>
<evidence type="ECO:0000313" key="2">
    <source>
        <dbReference type="Proteomes" id="UP000188174"/>
    </source>
</evidence>
<dbReference type="Proteomes" id="UP000188174">
    <property type="component" value="Chromosome"/>
</dbReference>
<evidence type="ECO:0008006" key="3">
    <source>
        <dbReference type="Google" id="ProtNLM"/>
    </source>
</evidence>
<proteinExistence type="predicted"/>
<organism evidence="1 2">
    <name type="scientific">Roseibium algicola</name>
    <dbReference type="NCBI Taxonomy" id="2857014"/>
    <lineage>
        <taxon>Bacteria</taxon>
        <taxon>Pseudomonadati</taxon>
        <taxon>Pseudomonadota</taxon>
        <taxon>Alphaproteobacteria</taxon>
        <taxon>Hyphomicrobiales</taxon>
        <taxon>Stappiaceae</taxon>
        <taxon>Roseibium</taxon>
    </lineage>
</organism>
<dbReference type="EMBL" id="CP019630">
    <property type="protein sequence ID" value="AQQ04014.1"/>
    <property type="molecule type" value="Genomic_DNA"/>
</dbReference>
<evidence type="ECO:0000313" key="1">
    <source>
        <dbReference type="EMBL" id="AQQ04014.1"/>
    </source>
</evidence>
<dbReference type="SUPFAM" id="SSF53448">
    <property type="entry name" value="Nucleotide-diphospho-sugar transferases"/>
    <property type="match status" value="1"/>
</dbReference>
<dbReference type="RefSeq" id="WP_077291223.1">
    <property type="nucleotide sequence ID" value="NZ_CP019630.1"/>
</dbReference>
<reference evidence="1 2" key="1">
    <citation type="submission" date="2017-02" db="EMBL/GenBank/DDBJ databases">
        <authorList>
            <person name="Jeong S."/>
        </authorList>
    </citation>
    <scope>NUCLEOTIDE SEQUENCE [LARGE SCALE GENOMIC DNA]</scope>
    <source>
        <strain evidence="1 2">RMAR6-6</strain>
    </source>
</reference>